<dbReference type="Pfam" id="PF00249">
    <property type="entry name" value="Myb_DNA-binding"/>
    <property type="match status" value="1"/>
</dbReference>
<protein>
    <recommendedName>
        <fullName evidence="2">Mesoderm induction early response protein 1</fullName>
    </recommendedName>
</protein>
<reference evidence="11 12" key="1">
    <citation type="journal article" date="2011" name="Proc. Natl. Acad. Sci. U.S.A.">
        <title>Genetic diversity and population structure of the endangered marsupial Sarcophilus harrisii (Tasmanian devil).</title>
        <authorList>
            <person name="Miller W."/>
            <person name="Hayes V.M."/>
            <person name="Ratan A."/>
            <person name="Petersen D.C."/>
            <person name="Wittekindt N.E."/>
            <person name="Miller J."/>
            <person name="Walenz B."/>
            <person name="Knight J."/>
            <person name="Qi J."/>
            <person name="Zhao F."/>
            <person name="Wang Q."/>
            <person name="Bedoya-Reina O.C."/>
            <person name="Katiyar N."/>
            <person name="Tomsho L.P."/>
            <person name="Kasson L.M."/>
            <person name="Hardie R.A."/>
            <person name="Woodbridge P."/>
            <person name="Tindall E.A."/>
            <person name="Bertelsen M.F."/>
            <person name="Dixon D."/>
            <person name="Pyecroft S."/>
            <person name="Helgen K.M."/>
            <person name="Lesk A.M."/>
            <person name="Pringle T.H."/>
            <person name="Patterson N."/>
            <person name="Zhang Y."/>
            <person name="Kreiss A."/>
            <person name="Woods G.M."/>
            <person name="Jones M.E."/>
            <person name="Schuster S.C."/>
        </authorList>
    </citation>
    <scope>NUCLEOTIDE SEQUENCE [LARGE SCALE GENOMIC DNA]</scope>
</reference>
<dbReference type="SMART" id="SM01189">
    <property type="entry name" value="ELM2"/>
    <property type="match status" value="1"/>
</dbReference>
<dbReference type="InterPro" id="IPR001005">
    <property type="entry name" value="SANT/Myb"/>
</dbReference>
<accession>A0A7N4PMK8</accession>
<dbReference type="InterPro" id="IPR017884">
    <property type="entry name" value="SANT_dom"/>
</dbReference>
<dbReference type="SUPFAM" id="SSF46689">
    <property type="entry name" value="Homeodomain-like"/>
    <property type="match status" value="1"/>
</dbReference>
<keyword evidence="7" id="KW-0539">Nucleus</keyword>
<feature type="compositionally biased region" description="Basic and acidic residues" evidence="8">
    <location>
        <begin position="295"/>
        <end position="304"/>
    </location>
</feature>
<dbReference type="GO" id="GO:0003714">
    <property type="term" value="F:transcription corepressor activity"/>
    <property type="evidence" value="ECO:0007669"/>
    <property type="project" value="TreeGrafter"/>
</dbReference>
<dbReference type="InterPro" id="IPR000949">
    <property type="entry name" value="ELM2_dom"/>
</dbReference>
<feature type="compositionally biased region" description="Acidic residues" evidence="8">
    <location>
        <begin position="361"/>
        <end position="382"/>
    </location>
</feature>
<dbReference type="Pfam" id="PF19426">
    <property type="entry name" value="MIER1_3_C"/>
    <property type="match status" value="1"/>
</dbReference>
<dbReference type="Proteomes" id="UP000007648">
    <property type="component" value="Unassembled WGS sequence"/>
</dbReference>
<evidence type="ECO:0000313" key="12">
    <source>
        <dbReference type="Proteomes" id="UP000007648"/>
    </source>
</evidence>
<evidence type="ECO:0000256" key="8">
    <source>
        <dbReference type="SAM" id="MobiDB-lite"/>
    </source>
</evidence>
<feature type="compositionally biased region" description="Gly residues" evidence="8">
    <location>
        <begin position="103"/>
        <end position="115"/>
    </location>
</feature>
<feature type="compositionally biased region" description="Basic and acidic residues" evidence="8">
    <location>
        <begin position="689"/>
        <end position="698"/>
    </location>
</feature>
<feature type="compositionally biased region" description="Gly residues" evidence="8">
    <location>
        <begin position="125"/>
        <end position="153"/>
    </location>
</feature>
<dbReference type="GO" id="GO:0004407">
    <property type="term" value="F:histone deacetylase activity"/>
    <property type="evidence" value="ECO:0007669"/>
    <property type="project" value="Ensembl"/>
</dbReference>
<feature type="compositionally biased region" description="Polar residues" evidence="8">
    <location>
        <begin position="757"/>
        <end position="769"/>
    </location>
</feature>
<feature type="region of interest" description="Disordered" evidence="8">
    <location>
        <begin position="280"/>
        <end position="304"/>
    </location>
</feature>
<keyword evidence="5" id="KW-0805">Transcription regulation</keyword>
<feature type="compositionally biased region" description="Low complexity" evidence="8">
    <location>
        <begin position="26"/>
        <end position="38"/>
    </location>
</feature>
<reference evidence="11" key="3">
    <citation type="submission" date="2025-09" db="UniProtKB">
        <authorList>
            <consortium name="Ensembl"/>
        </authorList>
    </citation>
    <scope>IDENTIFICATION</scope>
</reference>
<feature type="region of interest" description="Disordered" evidence="8">
    <location>
        <begin position="1"/>
        <end position="246"/>
    </location>
</feature>
<feature type="region of interest" description="Disordered" evidence="8">
    <location>
        <begin position="737"/>
        <end position="787"/>
    </location>
</feature>
<evidence type="ECO:0000256" key="1">
    <source>
        <dbReference type="ARBA" id="ARBA00004123"/>
    </source>
</evidence>
<feature type="compositionally biased region" description="Low complexity" evidence="8">
    <location>
        <begin position="405"/>
        <end position="421"/>
    </location>
</feature>
<keyword evidence="3" id="KW-0678">Repressor</keyword>
<feature type="compositionally biased region" description="Polar residues" evidence="8">
    <location>
        <begin position="672"/>
        <end position="681"/>
    </location>
</feature>
<dbReference type="CDD" id="cd11661">
    <property type="entry name" value="SANT_MTA3_like"/>
    <property type="match status" value="1"/>
</dbReference>
<keyword evidence="12" id="KW-1185">Reference proteome</keyword>
<reference evidence="11" key="2">
    <citation type="submission" date="2025-08" db="UniProtKB">
        <authorList>
            <consortium name="Ensembl"/>
        </authorList>
    </citation>
    <scope>IDENTIFICATION</scope>
</reference>
<feature type="region of interest" description="Disordered" evidence="8">
    <location>
        <begin position="642"/>
        <end position="722"/>
    </location>
</feature>
<dbReference type="SMART" id="SM00717">
    <property type="entry name" value="SANT"/>
    <property type="match status" value="1"/>
</dbReference>
<dbReference type="InterPro" id="IPR045787">
    <property type="entry name" value="MIER1/3_C"/>
</dbReference>
<dbReference type="PROSITE" id="PS51156">
    <property type="entry name" value="ELM2"/>
    <property type="match status" value="1"/>
</dbReference>
<sequence>MRAGRALPFSGEENEAPRRKGEDRNPAPAFRPRALFPLSVPTTEPRWSPSFPGDREDGARFVGVFRRPRPPQRPHGAGRSLPPCSGAGPRARGRPPEEREHGTGGAGGGEGGAGPRGPDLLQGVGRLGHGGGGGSGASAGGGGGSEDCGGSGAGALLAPAPWRRRRPPASRPPLARAQPAAARLAAAAAPRREEGAGGGQGPRLAEAEEAPGQAGGRRAARAPGPSQAASVRGCRRMDGAPSGGGGGYGVVARFSQCLAEFRAWLRTNWLRLNPDKPEVMLPSVESSSPGGSATSDDHEFDPSADMLVHDFDDERTLEEEEMMEGETNFSSEIEDLAREGDMPIHELLSLYGYDSAVRLPEEEEEEEEEEEGEDDEDVDNDDNSGCSGENKENIKDSSGQEDETQSSNDDPAQSAASQDAQEIIRPRRCKYFDTNSEIEEESEEDEDYIPSEDWKKEIMVGSVFQAEIPVGICKYKENEKVYENDDQLLWNPDYLLEDKVIEFLNEASRRTGDEKGVEAIPEGCHIKDNEQALYELVKCNFDTEEALRRLRFNVKAAREELSVWTEEECRNFEQGLKAYGKDFHLIQANKVRTRSVGECVAFYYMWKKSERYDFFAQQTRFGKKKYNLHPGVTDYMDRLLDESESAASSRAPSPPPTASNSSTSQSEKEDGTNNSNQNGIASNGPAEVSSKDEVKVEGLHMNGPTGGNKKPVHADADTNGYDADSLAGELKLAHVATKSESYFDDKSERPAKRRRVSSNGRESPGSSEFFQEAISHGKFEELENLDD</sequence>
<dbReference type="Gene3D" id="1.10.10.60">
    <property type="entry name" value="Homeodomain-like"/>
    <property type="match status" value="1"/>
</dbReference>
<proteinExistence type="predicted"/>
<dbReference type="PANTHER" id="PTHR10865:SF24">
    <property type="entry name" value="MESODERM INDUCTION EARLY RESPONSE PROTEIN 1"/>
    <property type="match status" value="1"/>
</dbReference>
<feature type="compositionally biased region" description="Low complexity" evidence="8">
    <location>
        <begin position="221"/>
        <end position="230"/>
    </location>
</feature>
<feature type="compositionally biased region" description="Polar residues" evidence="8">
    <location>
        <begin position="284"/>
        <end position="294"/>
    </location>
</feature>
<evidence type="ECO:0000256" key="2">
    <source>
        <dbReference type="ARBA" id="ARBA00017452"/>
    </source>
</evidence>
<dbReference type="GO" id="GO:0042826">
    <property type="term" value="F:histone deacetylase binding"/>
    <property type="evidence" value="ECO:0007669"/>
    <property type="project" value="Ensembl"/>
</dbReference>
<dbReference type="InterPro" id="IPR040138">
    <property type="entry name" value="MIER/MTA"/>
</dbReference>
<feature type="compositionally biased region" description="Basic and acidic residues" evidence="8">
    <location>
        <begin position="741"/>
        <end position="750"/>
    </location>
</feature>
<dbReference type="FunCoup" id="A0A7N4PMK8">
    <property type="interactions" value="2359"/>
</dbReference>
<keyword evidence="4" id="KW-0597">Phosphoprotein</keyword>
<dbReference type="Pfam" id="PF01448">
    <property type="entry name" value="ELM2"/>
    <property type="match status" value="1"/>
</dbReference>
<evidence type="ECO:0000259" key="10">
    <source>
        <dbReference type="PROSITE" id="PS51293"/>
    </source>
</evidence>
<comment type="subcellular location">
    <subcellularLocation>
        <location evidence="1">Nucleus</location>
    </subcellularLocation>
</comment>
<feature type="domain" description="ELM2" evidence="9">
    <location>
        <begin position="456"/>
        <end position="554"/>
    </location>
</feature>
<keyword evidence="6" id="KW-0804">Transcription</keyword>
<feature type="compositionally biased region" description="Basic and acidic residues" evidence="8">
    <location>
        <begin position="15"/>
        <end position="25"/>
    </location>
</feature>
<dbReference type="InParanoid" id="A0A7N4PMK8"/>
<evidence type="ECO:0000313" key="11">
    <source>
        <dbReference type="Ensembl" id="ENSSHAP00000039617.1"/>
    </source>
</evidence>
<gene>
    <name evidence="11" type="primary">MIER1</name>
</gene>
<dbReference type="PANTHER" id="PTHR10865">
    <property type="entry name" value="METASTASIS-ASSOCIATED PROTEIN AND MESODERM INDUCTION EARLY RESPONSE PROTEIN"/>
    <property type="match status" value="1"/>
</dbReference>
<evidence type="ECO:0000259" key="9">
    <source>
        <dbReference type="PROSITE" id="PS51156"/>
    </source>
</evidence>
<evidence type="ECO:0000256" key="6">
    <source>
        <dbReference type="ARBA" id="ARBA00023163"/>
    </source>
</evidence>
<dbReference type="InterPro" id="IPR009057">
    <property type="entry name" value="Homeodomain-like_sf"/>
</dbReference>
<dbReference type="GO" id="GO:0017053">
    <property type="term" value="C:transcription repressor complex"/>
    <property type="evidence" value="ECO:0007669"/>
    <property type="project" value="Ensembl"/>
</dbReference>
<feature type="domain" description="SANT" evidence="10">
    <location>
        <begin position="559"/>
        <end position="611"/>
    </location>
</feature>
<feature type="compositionally biased region" description="Low complexity" evidence="8">
    <location>
        <begin position="172"/>
        <end position="189"/>
    </location>
</feature>
<dbReference type="Ensembl" id="ENSSHAT00000048135.1">
    <property type="protein sequence ID" value="ENSSHAP00000039617.1"/>
    <property type="gene ID" value="ENSSHAG00000021949.1"/>
</dbReference>
<dbReference type="GeneTree" id="ENSGT01030000234573"/>
<evidence type="ECO:0000256" key="5">
    <source>
        <dbReference type="ARBA" id="ARBA00023015"/>
    </source>
</evidence>
<dbReference type="FunFam" id="4.10.1240.50:FF:000005">
    <property type="entry name" value="Mesoderm induction early response protein 3"/>
    <property type="match status" value="1"/>
</dbReference>
<dbReference type="GO" id="GO:0000122">
    <property type="term" value="P:negative regulation of transcription by RNA polymerase II"/>
    <property type="evidence" value="ECO:0007669"/>
    <property type="project" value="TreeGrafter"/>
</dbReference>
<evidence type="ECO:0000256" key="7">
    <source>
        <dbReference type="ARBA" id="ARBA00023242"/>
    </source>
</evidence>
<dbReference type="FunFam" id="1.10.10.60:FF:000025">
    <property type="entry name" value="Mesoderm induction early response 1, transcriptional regulator"/>
    <property type="match status" value="1"/>
</dbReference>
<evidence type="ECO:0000256" key="3">
    <source>
        <dbReference type="ARBA" id="ARBA00022491"/>
    </source>
</evidence>
<evidence type="ECO:0000256" key="4">
    <source>
        <dbReference type="ARBA" id="ARBA00022553"/>
    </source>
</evidence>
<dbReference type="PROSITE" id="PS51293">
    <property type="entry name" value="SANT"/>
    <property type="match status" value="1"/>
</dbReference>
<dbReference type="AlphaFoldDB" id="A0A7N4PMK8"/>
<organism evidence="11 12">
    <name type="scientific">Sarcophilus harrisii</name>
    <name type="common">Tasmanian devil</name>
    <name type="synonym">Sarcophilus laniarius</name>
    <dbReference type="NCBI Taxonomy" id="9305"/>
    <lineage>
        <taxon>Eukaryota</taxon>
        <taxon>Metazoa</taxon>
        <taxon>Chordata</taxon>
        <taxon>Craniata</taxon>
        <taxon>Vertebrata</taxon>
        <taxon>Euteleostomi</taxon>
        <taxon>Mammalia</taxon>
        <taxon>Metatheria</taxon>
        <taxon>Dasyuromorphia</taxon>
        <taxon>Dasyuridae</taxon>
        <taxon>Sarcophilus</taxon>
    </lineage>
</organism>
<feature type="region of interest" description="Disordered" evidence="8">
    <location>
        <begin position="355"/>
        <end position="429"/>
    </location>
</feature>
<name>A0A7N4PMK8_SARHA</name>
<dbReference type="GO" id="GO:0005654">
    <property type="term" value="C:nucleoplasm"/>
    <property type="evidence" value="ECO:0007669"/>
    <property type="project" value="Ensembl"/>
</dbReference>